<protein>
    <submittedName>
        <fullName evidence="1">Uncharacterized protein</fullName>
    </submittedName>
</protein>
<accession>A0ABV9W0N5</accession>
<evidence type="ECO:0000313" key="2">
    <source>
        <dbReference type="Proteomes" id="UP001595912"/>
    </source>
</evidence>
<comment type="caution">
    <text evidence="1">The sequence shown here is derived from an EMBL/GenBank/DDBJ whole genome shotgun (WGS) entry which is preliminary data.</text>
</comment>
<dbReference type="RefSeq" id="WP_380117983.1">
    <property type="nucleotide sequence ID" value="NZ_JBHSIU010000030.1"/>
</dbReference>
<gene>
    <name evidence="1" type="ORF">ACFPIJ_25640</name>
</gene>
<sequence>MSPQTRGHWIRQGTPPEIIERLAGFEDEWGGLLLPPSPRYNGGPKFFRSDVPEPAPGGGWWFEAGDQRASVPYGFMVGPGDEFGILGLGDRWVALHASVAGWVEAVALAYHVRFWAANVTTVTGAAVDGLDLTGLEPVAEVAGLADTWWWGEDTVVAVHRGEMLALGPPDRQSATVYTGFRDPPVVPDR</sequence>
<proteinExistence type="predicted"/>
<dbReference type="EMBL" id="JBHSIU010000030">
    <property type="protein sequence ID" value="MFC5001208.1"/>
    <property type="molecule type" value="Genomic_DNA"/>
</dbReference>
<dbReference type="Proteomes" id="UP001595912">
    <property type="component" value="Unassembled WGS sequence"/>
</dbReference>
<evidence type="ECO:0000313" key="1">
    <source>
        <dbReference type="EMBL" id="MFC5001208.1"/>
    </source>
</evidence>
<name>A0ABV9W0N5_9ACTN</name>
<reference evidence="2" key="1">
    <citation type="journal article" date="2019" name="Int. J. Syst. Evol. Microbiol.">
        <title>The Global Catalogue of Microorganisms (GCM) 10K type strain sequencing project: providing services to taxonomists for standard genome sequencing and annotation.</title>
        <authorList>
            <consortium name="The Broad Institute Genomics Platform"/>
            <consortium name="The Broad Institute Genome Sequencing Center for Infectious Disease"/>
            <person name="Wu L."/>
            <person name="Ma J."/>
        </authorList>
    </citation>
    <scope>NUCLEOTIDE SEQUENCE [LARGE SCALE GENOMIC DNA]</scope>
    <source>
        <strain evidence="2">CGMCC 4.7152</strain>
    </source>
</reference>
<organism evidence="1 2">
    <name type="scientific">Dactylosporangium cerinum</name>
    <dbReference type="NCBI Taxonomy" id="1434730"/>
    <lineage>
        <taxon>Bacteria</taxon>
        <taxon>Bacillati</taxon>
        <taxon>Actinomycetota</taxon>
        <taxon>Actinomycetes</taxon>
        <taxon>Micromonosporales</taxon>
        <taxon>Micromonosporaceae</taxon>
        <taxon>Dactylosporangium</taxon>
    </lineage>
</organism>
<keyword evidence="2" id="KW-1185">Reference proteome</keyword>